<dbReference type="SUPFAM" id="SSF47473">
    <property type="entry name" value="EF-hand"/>
    <property type="match status" value="1"/>
</dbReference>
<comment type="similarity">
    <text evidence="1 2">Belongs to the PPP phosphatase family.</text>
</comment>
<proteinExistence type="inferred from homology"/>
<dbReference type="InterPro" id="IPR029052">
    <property type="entry name" value="Metallo-depent_PP-like"/>
</dbReference>
<dbReference type="InterPro" id="IPR011992">
    <property type="entry name" value="EF-hand-dom_pair"/>
</dbReference>
<dbReference type="EMBL" id="QDEB01023075">
    <property type="protein sequence ID" value="RZC40793.1"/>
    <property type="molecule type" value="Genomic_DNA"/>
</dbReference>
<accession>A0A482W872</accession>
<dbReference type="AlphaFoldDB" id="A0A482W872"/>
<dbReference type="GO" id="GO:0004722">
    <property type="term" value="F:protein serine/threonine phosphatase activity"/>
    <property type="evidence" value="ECO:0007669"/>
    <property type="project" value="UniProtKB-EC"/>
</dbReference>
<evidence type="ECO:0000313" key="6">
    <source>
        <dbReference type="Proteomes" id="UP000292052"/>
    </source>
</evidence>
<dbReference type="Pfam" id="PF00149">
    <property type="entry name" value="Metallophos"/>
    <property type="match status" value="1"/>
</dbReference>
<reference evidence="5 6" key="1">
    <citation type="submission" date="2017-03" db="EMBL/GenBank/DDBJ databases">
        <title>Genome of the blue death feigning beetle - Asbolus verrucosus.</title>
        <authorList>
            <person name="Rider S.D."/>
        </authorList>
    </citation>
    <scope>NUCLEOTIDE SEQUENCE [LARGE SCALE GENOMIC DNA]</scope>
    <source>
        <strain evidence="5">Butters</strain>
        <tissue evidence="5">Head and leg muscle</tissue>
    </source>
</reference>
<name>A0A482W872_ASBVE</name>
<dbReference type="InterPro" id="IPR006186">
    <property type="entry name" value="Ser/Thr-sp_prot-phosphatase"/>
</dbReference>
<evidence type="ECO:0000259" key="4">
    <source>
        <dbReference type="PROSITE" id="PS50222"/>
    </source>
</evidence>
<dbReference type="GO" id="GO:0005737">
    <property type="term" value="C:cytoplasm"/>
    <property type="evidence" value="ECO:0007669"/>
    <property type="project" value="TreeGrafter"/>
</dbReference>
<dbReference type="Gene3D" id="3.60.21.10">
    <property type="match status" value="1"/>
</dbReference>
<sequence>MFKSVNDLCDVVSVVIYCFSDATMLLVVEPSSNEYWIPSVKVTGGSSWSSQVTKDLITDVSEDRKYQTYYRKNLQIFGCVLPISKLMRLNKVWIPYHSTPYISHAIFEVQINADMKKKSKVPFGKVYRHFVSTLLLFSQETLYKEFLLMTFPAIFVGMQVFSKFLLDVGWTKEEIPQLFRSADINNRGGISFREFLYFLAAVEPGTTHGGGPAELRCRYIFRYLDVDKNNLLKRDEMRNFVFLVRKARKQLPDPVKMEKELADCYRNIGIPDGQPLNMSEFLKAVGDLKIRGTSQIYRAPNSIQKYIKEISDRNNRQKNANSPQKFLDGKQLAYAKSGAYEMAVHSIMIQRTGNMINIEQLWNIDSATSQSSGFPKLAQEASRKKSADQFDQQSKSNELLKAIRHLTLINKMMQCYGKPETFTFTWGKLDPAIVARNLVSVCNDVREIFIKEPRMLDITSPAYIMGDLHGNFTDLIYFEKILWHVGPGLCPCNLLFLGDYVDRGLFSVEVISYLFSYKLQSPNKLKMLRGNHEIKRVQQQWTFEKECKLKFGDRLGGTVFNAINDAFDTMPLAAVIDGRVFCCHGGIPPPWLCPVATAINDIPPILNDPQDQSSLAWELMWNDPIRAKTINEKIAMELLANEGFAVNSRRGTAHIFSVEALEKFLNANGFTHLVRAHEVVEAGFYLQQKGHLLTIFSSSKYCGGQNVAACILADQGRLRILRLETE</sequence>
<dbReference type="PRINTS" id="PR00114">
    <property type="entry name" value="STPHPHTASE"/>
</dbReference>
<dbReference type="PANTHER" id="PTHR11668">
    <property type="entry name" value="SERINE/THREONINE PROTEIN PHOSPHATASE"/>
    <property type="match status" value="1"/>
</dbReference>
<dbReference type="PROSITE" id="PS00125">
    <property type="entry name" value="SER_THR_PHOSPHATASE"/>
    <property type="match status" value="1"/>
</dbReference>
<dbReference type="InterPro" id="IPR002048">
    <property type="entry name" value="EF_hand_dom"/>
</dbReference>
<dbReference type="GO" id="GO:0005509">
    <property type="term" value="F:calcium ion binding"/>
    <property type="evidence" value="ECO:0007669"/>
    <property type="project" value="InterPro"/>
</dbReference>
<comment type="catalytic activity">
    <reaction evidence="2">
        <text>O-phospho-L-threonyl-[protein] + H2O = L-threonyl-[protein] + phosphate</text>
        <dbReference type="Rhea" id="RHEA:47004"/>
        <dbReference type="Rhea" id="RHEA-COMP:11060"/>
        <dbReference type="Rhea" id="RHEA-COMP:11605"/>
        <dbReference type="ChEBI" id="CHEBI:15377"/>
        <dbReference type="ChEBI" id="CHEBI:30013"/>
        <dbReference type="ChEBI" id="CHEBI:43474"/>
        <dbReference type="ChEBI" id="CHEBI:61977"/>
        <dbReference type="EC" id="3.1.3.16"/>
    </reaction>
</comment>
<dbReference type="SMART" id="SM00054">
    <property type="entry name" value="EFh"/>
    <property type="match status" value="2"/>
</dbReference>
<evidence type="ECO:0000256" key="2">
    <source>
        <dbReference type="RuleBase" id="RU004273"/>
    </source>
</evidence>
<comment type="caution">
    <text evidence="5">The sequence shown here is derived from an EMBL/GenBank/DDBJ whole genome shotgun (WGS) entry which is preliminary data.</text>
</comment>
<dbReference type="SMART" id="SM00156">
    <property type="entry name" value="PP2Ac"/>
    <property type="match status" value="1"/>
</dbReference>
<dbReference type="Proteomes" id="UP000292052">
    <property type="component" value="Unassembled WGS sequence"/>
</dbReference>
<gene>
    <name evidence="5" type="ORF">BDFB_004392</name>
</gene>
<feature type="domain" description="EF-hand" evidence="4">
    <location>
        <begin position="170"/>
        <end position="205"/>
    </location>
</feature>
<dbReference type="STRING" id="1661398.A0A482W872"/>
<dbReference type="InterPro" id="IPR004843">
    <property type="entry name" value="Calcineurin-like_PHP"/>
</dbReference>
<protein>
    <recommendedName>
        <fullName evidence="2">Serine/threonine-protein phosphatase</fullName>
        <ecNumber evidence="2">3.1.3.16</ecNumber>
    </recommendedName>
</protein>
<dbReference type="PROSITE" id="PS50222">
    <property type="entry name" value="EF_HAND_2"/>
    <property type="match status" value="2"/>
</dbReference>
<feature type="region of interest" description="Disordered" evidence="3">
    <location>
        <begin position="373"/>
        <end position="392"/>
    </location>
</feature>
<evidence type="ECO:0000256" key="1">
    <source>
        <dbReference type="ARBA" id="ARBA00008294"/>
    </source>
</evidence>
<keyword evidence="6" id="KW-1185">Reference proteome</keyword>
<dbReference type="InterPro" id="IPR050341">
    <property type="entry name" value="PP1_catalytic_subunit"/>
</dbReference>
<feature type="domain" description="EF-hand" evidence="4">
    <location>
        <begin position="212"/>
        <end position="247"/>
    </location>
</feature>
<dbReference type="PANTHER" id="PTHR11668:SF496">
    <property type="entry name" value="SERINE_THREONINE-PROTEIN PHOSPHATASE"/>
    <property type="match status" value="1"/>
</dbReference>
<evidence type="ECO:0000256" key="3">
    <source>
        <dbReference type="SAM" id="MobiDB-lite"/>
    </source>
</evidence>
<evidence type="ECO:0000313" key="5">
    <source>
        <dbReference type="EMBL" id="RZC40793.1"/>
    </source>
</evidence>
<dbReference type="CDD" id="cd00144">
    <property type="entry name" value="MPP_PPP_family"/>
    <property type="match status" value="1"/>
</dbReference>
<dbReference type="Gene3D" id="1.10.238.10">
    <property type="entry name" value="EF-hand"/>
    <property type="match status" value="1"/>
</dbReference>
<dbReference type="EC" id="3.1.3.16" evidence="2"/>
<dbReference type="SUPFAM" id="SSF56300">
    <property type="entry name" value="Metallo-dependent phosphatases"/>
    <property type="match status" value="1"/>
</dbReference>
<dbReference type="GO" id="GO:0005634">
    <property type="term" value="C:nucleus"/>
    <property type="evidence" value="ECO:0007669"/>
    <property type="project" value="TreeGrafter"/>
</dbReference>
<keyword evidence="2" id="KW-0378">Hydrolase</keyword>
<organism evidence="5 6">
    <name type="scientific">Asbolus verrucosus</name>
    <name type="common">Desert ironclad beetle</name>
    <dbReference type="NCBI Taxonomy" id="1661398"/>
    <lineage>
        <taxon>Eukaryota</taxon>
        <taxon>Metazoa</taxon>
        <taxon>Ecdysozoa</taxon>
        <taxon>Arthropoda</taxon>
        <taxon>Hexapoda</taxon>
        <taxon>Insecta</taxon>
        <taxon>Pterygota</taxon>
        <taxon>Neoptera</taxon>
        <taxon>Endopterygota</taxon>
        <taxon>Coleoptera</taxon>
        <taxon>Polyphaga</taxon>
        <taxon>Cucujiformia</taxon>
        <taxon>Tenebrionidae</taxon>
        <taxon>Pimeliinae</taxon>
        <taxon>Asbolus</taxon>
    </lineage>
</organism>
<dbReference type="OrthoDB" id="256429at2759"/>